<dbReference type="Gramene" id="ONI26136">
    <property type="protein sequence ID" value="ONI26136"/>
    <property type="gene ID" value="PRUPE_1G006200"/>
</dbReference>
<evidence type="ECO:0000256" key="1">
    <source>
        <dbReference type="SAM" id="Phobius"/>
    </source>
</evidence>
<proteinExistence type="predicted"/>
<gene>
    <name evidence="2" type="ORF">PRUPE_1G006200</name>
</gene>
<keyword evidence="1" id="KW-0812">Transmembrane</keyword>
<sequence length="81" mass="9481">MRDFKFDSTIFIRLLGFINIFLEFTLIVSLFVNACTQISCCLLRWALDSKVSKTLASVTSFLFNHHVYQLALLFPWQFLLN</sequence>
<dbReference type="Proteomes" id="UP000006882">
    <property type="component" value="Chromosome G1"/>
</dbReference>
<protein>
    <submittedName>
        <fullName evidence="2">Uncharacterized protein</fullName>
    </submittedName>
</protein>
<name>A0A251QQU2_PRUPE</name>
<evidence type="ECO:0000313" key="3">
    <source>
        <dbReference type="Proteomes" id="UP000006882"/>
    </source>
</evidence>
<accession>A0A251QQU2</accession>
<keyword evidence="3" id="KW-1185">Reference proteome</keyword>
<evidence type="ECO:0000313" key="2">
    <source>
        <dbReference type="EMBL" id="ONI26136.1"/>
    </source>
</evidence>
<dbReference type="EMBL" id="CM007651">
    <property type="protein sequence ID" value="ONI26136.1"/>
    <property type="molecule type" value="Genomic_DNA"/>
</dbReference>
<reference evidence="2 3" key="1">
    <citation type="journal article" date="2013" name="Nat. Genet.">
        <title>The high-quality draft genome of peach (Prunus persica) identifies unique patterns of genetic diversity, domestication and genome evolution.</title>
        <authorList>
            <consortium name="International Peach Genome Initiative"/>
            <person name="Verde I."/>
            <person name="Abbott A.G."/>
            <person name="Scalabrin S."/>
            <person name="Jung S."/>
            <person name="Shu S."/>
            <person name="Marroni F."/>
            <person name="Zhebentyayeva T."/>
            <person name="Dettori M.T."/>
            <person name="Grimwood J."/>
            <person name="Cattonaro F."/>
            <person name="Zuccolo A."/>
            <person name="Rossini L."/>
            <person name="Jenkins J."/>
            <person name="Vendramin E."/>
            <person name="Meisel L.A."/>
            <person name="Decroocq V."/>
            <person name="Sosinski B."/>
            <person name="Prochnik S."/>
            <person name="Mitros T."/>
            <person name="Policriti A."/>
            <person name="Cipriani G."/>
            <person name="Dondini L."/>
            <person name="Ficklin S."/>
            <person name="Goodstein D.M."/>
            <person name="Xuan P."/>
            <person name="Del Fabbro C."/>
            <person name="Aramini V."/>
            <person name="Copetti D."/>
            <person name="Gonzalez S."/>
            <person name="Horner D.S."/>
            <person name="Falchi R."/>
            <person name="Lucas S."/>
            <person name="Mica E."/>
            <person name="Maldonado J."/>
            <person name="Lazzari B."/>
            <person name="Bielenberg D."/>
            <person name="Pirona R."/>
            <person name="Miculan M."/>
            <person name="Barakat A."/>
            <person name="Testolin R."/>
            <person name="Stella A."/>
            <person name="Tartarini S."/>
            <person name="Tonutti P."/>
            <person name="Arus P."/>
            <person name="Orellana A."/>
            <person name="Wells C."/>
            <person name="Main D."/>
            <person name="Vizzotto G."/>
            <person name="Silva H."/>
            <person name="Salamini F."/>
            <person name="Schmutz J."/>
            <person name="Morgante M."/>
            <person name="Rokhsar D.S."/>
        </authorList>
    </citation>
    <scope>NUCLEOTIDE SEQUENCE [LARGE SCALE GENOMIC DNA]</scope>
    <source>
        <strain evidence="3">cv. Nemared</strain>
    </source>
</reference>
<organism evidence="2 3">
    <name type="scientific">Prunus persica</name>
    <name type="common">Peach</name>
    <name type="synonym">Amygdalus persica</name>
    <dbReference type="NCBI Taxonomy" id="3760"/>
    <lineage>
        <taxon>Eukaryota</taxon>
        <taxon>Viridiplantae</taxon>
        <taxon>Streptophyta</taxon>
        <taxon>Embryophyta</taxon>
        <taxon>Tracheophyta</taxon>
        <taxon>Spermatophyta</taxon>
        <taxon>Magnoliopsida</taxon>
        <taxon>eudicotyledons</taxon>
        <taxon>Gunneridae</taxon>
        <taxon>Pentapetalae</taxon>
        <taxon>rosids</taxon>
        <taxon>fabids</taxon>
        <taxon>Rosales</taxon>
        <taxon>Rosaceae</taxon>
        <taxon>Amygdaloideae</taxon>
        <taxon>Amygdaleae</taxon>
        <taxon>Prunus</taxon>
    </lineage>
</organism>
<dbReference type="AlphaFoldDB" id="A0A251QQU2"/>
<feature type="transmembrane region" description="Helical" evidence="1">
    <location>
        <begin position="12"/>
        <end position="32"/>
    </location>
</feature>
<keyword evidence="1" id="KW-1133">Transmembrane helix</keyword>
<keyword evidence="1" id="KW-0472">Membrane</keyword>